<organism evidence="2 3">
    <name type="scientific">Romanomermis culicivorax</name>
    <name type="common">Nematode worm</name>
    <dbReference type="NCBI Taxonomy" id="13658"/>
    <lineage>
        <taxon>Eukaryota</taxon>
        <taxon>Metazoa</taxon>
        <taxon>Ecdysozoa</taxon>
        <taxon>Nematoda</taxon>
        <taxon>Enoplea</taxon>
        <taxon>Dorylaimia</taxon>
        <taxon>Mermithida</taxon>
        <taxon>Mermithoidea</taxon>
        <taxon>Mermithidae</taxon>
        <taxon>Romanomermis</taxon>
    </lineage>
</organism>
<sequence>MALVILIVITNATATTTIVDYSYGEKSSLDNSGGNSHQQQFIVGGTSIKSDKFVEEKNFCNSQPNLFLQFACKYKKKDSSFRKTVQLKERESESYLKTSLLHYYSSKFLLYPSYFCCDCPYSDYTCCWLPFYDFLLYLRLIFLFCTFSLMFKVFKNYSKKAESRHEVTGKGGGVGLVDDQNPNYGGRMMVIEKTGATNRGAGGGFVENSSFEASEHYERKVQRVKKTRGDRDRAAGRIVEKRFTKFHSVSTFLLIFNDVSRFIKFRQLTSFFGLDSEHWHFVIEVTEIKESLSVIL</sequence>
<feature type="transmembrane region" description="Helical" evidence="1">
    <location>
        <begin position="134"/>
        <end position="154"/>
    </location>
</feature>
<name>A0A915INM5_ROMCU</name>
<protein>
    <submittedName>
        <fullName evidence="3">Transmembrane protein</fullName>
    </submittedName>
</protein>
<dbReference type="Proteomes" id="UP000887565">
    <property type="component" value="Unplaced"/>
</dbReference>
<evidence type="ECO:0000256" key="1">
    <source>
        <dbReference type="SAM" id="Phobius"/>
    </source>
</evidence>
<dbReference type="AlphaFoldDB" id="A0A915INM5"/>
<proteinExistence type="predicted"/>
<keyword evidence="1" id="KW-1133">Transmembrane helix</keyword>
<dbReference type="WBParaSite" id="nRc.2.0.1.t15405-RA">
    <property type="protein sequence ID" value="nRc.2.0.1.t15405-RA"/>
    <property type="gene ID" value="nRc.2.0.1.g15405"/>
</dbReference>
<reference evidence="3" key="1">
    <citation type="submission" date="2022-11" db="UniProtKB">
        <authorList>
            <consortium name="WormBaseParasite"/>
        </authorList>
    </citation>
    <scope>IDENTIFICATION</scope>
</reference>
<evidence type="ECO:0000313" key="2">
    <source>
        <dbReference type="Proteomes" id="UP000887565"/>
    </source>
</evidence>
<keyword evidence="2" id="KW-1185">Reference proteome</keyword>
<evidence type="ECO:0000313" key="3">
    <source>
        <dbReference type="WBParaSite" id="nRc.2.0.1.t15405-RA"/>
    </source>
</evidence>
<keyword evidence="1" id="KW-0812">Transmembrane</keyword>
<accession>A0A915INM5</accession>
<keyword evidence="1" id="KW-0472">Membrane</keyword>